<gene>
    <name evidence="2" type="ORF">MNEG_3446</name>
</gene>
<dbReference type="Proteomes" id="UP000054498">
    <property type="component" value="Unassembled WGS sequence"/>
</dbReference>
<dbReference type="AlphaFoldDB" id="A0A0D2LCN0"/>
<organism evidence="2 3">
    <name type="scientific">Monoraphidium neglectum</name>
    <dbReference type="NCBI Taxonomy" id="145388"/>
    <lineage>
        <taxon>Eukaryota</taxon>
        <taxon>Viridiplantae</taxon>
        <taxon>Chlorophyta</taxon>
        <taxon>core chlorophytes</taxon>
        <taxon>Chlorophyceae</taxon>
        <taxon>CS clade</taxon>
        <taxon>Sphaeropleales</taxon>
        <taxon>Selenastraceae</taxon>
        <taxon>Monoraphidium</taxon>
    </lineage>
</organism>
<dbReference type="KEGG" id="mng:MNEG_3446"/>
<dbReference type="GeneID" id="25736324"/>
<keyword evidence="1" id="KW-1133">Transmembrane helix</keyword>
<reference evidence="2 3" key="1">
    <citation type="journal article" date="2013" name="BMC Genomics">
        <title>Reconstruction of the lipid metabolism for the microalga Monoraphidium neglectum from its genome sequence reveals characteristics suitable for biofuel production.</title>
        <authorList>
            <person name="Bogen C."/>
            <person name="Al-Dilaimi A."/>
            <person name="Albersmeier A."/>
            <person name="Wichmann J."/>
            <person name="Grundmann M."/>
            <person name="Rupp O."/>
            <person name="Lauersen K.J."/>
            <person name="Blifernez-Klassen O."/>
            <person name="Kalinowski J."/>
            <person name="Goesmann A."/>
            <person name="Mussgnug J.H."/>
            <person name="Kruse O."/>
        </authorList>
    </citation>
    <scope>NUCLEOTIDE SEQUENCE [LARGE SCALE GENOMIC DNA]</scope>
    <source>
        <strain evidence="2 3">SAG 48.87</strain>
    </source>
</reference>
<keyword evidence="1" id="KW-0472">Membrane</keyword>
<dbReference type="EMBL" id="KK100652">
    <property type="protein sequence ID" value="KIZ04509.1"/>
    <property type="molecule type" value="Genomic_DNA"/>
</dbReference>
<name>A0A0D2LCN0_9CHLO</name>
<evidence type="ECO:0000313" key="3">
    <source>
        <dbReference type="Proteomes" id="UP000054498"/>
    </source>
</evidence>
<dbReference type="OrthoDB" id="10646776at2759"/>
<keyword evidence="1" id="KW-0812">Transmembrane</keyword>
<feature type="transmembrane region" description="Helical" evidence="1">
    <location>
        <begin position="272"/>
        <end position="293"/>
    </location>
</feature>
<sequence length="322" mass="33069">MASAAPAGAAGAAPSNPLLAIPHGSVAAASVISAAFLLLALPVAYSLRRTRFRIYLLLLASVVLRGVAFALHAAAQAPGLDRAGAGGREAGFHALRAAGFGMAIGVCALVLVTWFKNAAPWAKPFGPRVAAAAGVLARALVPIVIISGPILGAIFAGFLYGAPKEGQWLVALNGVRYASTWALTAAVIAVVLLAAFAAACVFIGARRRQVEGGAPSGAPETVWHDVHSQILLLLAAALVLVVPAAQRVDSLYNADALLDEGHFYGMSPVPELVSVALLATPFVMGRMAMAYNWEAYMQGRASGAKDGKEYSGDQAVVTADSY</sequence>
<dbReference type="RefSeq" id="XP_013903528.1">
    <property type="nucleotide sequence ID" value="XM_014048074.1"/>
</dbReference>
<protein>
    <submittedName>
        <fullName evidence="2">Uncharacterized protein</fullName>
    </submittedName>
</protein>
<feature type="transmembrane region" description="Helical" evidence="1">
    <location>
        <begin position="26"/>
        <end position="47"/>
    </location>
</feature>
<feature type="transmembrane region" description="Helical" evidence="1">
    <location>
        <begin position="94"/>
        <end position="115"/>
    </location>
</feature>
<evidence type="ECO:0000313" key="2">
    <source>
        <dbReference type="EMBL" id="KIZ04509.1"/>
    </source>
</evidence>
<proteinExistence type="predicted"/>
<feature type="transmembrane region" description="Helical" evidence="1">
    <location>
        <begin position="54"/>
        <end position="74"/>
    </location>
</feature>
<feature type="transmembrane region" description="Helical" evidence="1">
    <location>
        <begin position="181"/>
        <end position="205"/>
    </location>
</feature>
<feature type="transmembrane region" description="Helical" evidence="1">
    <location>
        <begin position="226"/>
        <end position="245"/>
    </location>
</feature>
<evidence type="ECO:0000256" key="1">
    <source>
        <dbReference type="SAM" id="Phobius"/>
    </source>
</evidence>
<accession>A0A0D2LCN0</accession>
<feature type="transmembrane region" description="Helical" evidence="1">
    <location>
        <begin position="135"/>
        <end position="161"/>
    </location>
</feature>
<keyword evidence="3" id="KW-1185">Reference proteome</keyword>